<dbReference type="Pfam" id="PF08388">
    <property type="entry name" value="GIIM"/>
    <property type="match status" value="1"/>
</dbReference>
<evidence type="ECO:0000313" key="4">
    <source>
        <dbReference type="Proteomes" id="UP000516370"/>
    </source>
</evidence>
<dbReference type="RefSeq" id="WP_188322921.1">
    <property type="nucleotide sequence ID" value="NZ_CP061081.1"/>
</dbReference>
<dbReference type="CDD" id="cd01651">
    <property type="entry name" value="RT_G2_intron"/>
    <property type="match status" value="1"/>
</dbReference>
<dbReference type="AlphaFoldDB" id="A0A7H1J4C9"/>
<dbReference type="Proteomes" id="UP000516370">
    <property type="component" value="Chromosome"/>
</dbReference>
<dbReference type="InterPro" id="IPR051083">
    <property type="entry name" value="GrpII_Intron_Splice-Mob/Def"/>
</dbReference>
<comment type="similarity">
    <text evidence="1">Belongs to the bacterial reverse transcriptase family.</text>
</comment>
<dbReference type="NCBIfam" id="TIGR04416">
    <property type="entry name" value="group_II_RT_mat"/>
    <property type="match status" value="1"/>
</dbReference>
<evidence type="ECO:0000313" key="3">
    <source>
        <dbReference type="EMBL" id="QNT05345.1"/>
    </source>
</evidence>
<dbReference type="PANTHER" id="PTHR34047">
    <property type="entry name" value="NUCLEAR INTRON MATURASE 1, MITOCHONDRIAL-RELATED"/>
    <property type="match status" value="1"/>
</dbReference>
<dbReference type="KEGG" id="mard:IBG28_16920"/>
<accession>A0A7H1J4C9</accession>
<keyword evidence="3" id="KW-0548">Nucleotidyltransferase</keyword>
<evidence type="ECO:0000256" key="1">
    <source>
        <dbReference type="ARBA" id="ARBA00034120"/>
    </source>
</evidence>
<protein>
    <submittedName>
        <fullName evidence="3">Group II intron reverse transcriptase/maturase</fullName>
        <ecNumber evidence="3">2.7.7.49</ecNumber>
    </submittedName>
</protein>
<dbReference type="PANTHER" id="PTHR34047:SF8">
    <property type="entry name" value="PROTEIN YKFC"/>
    <property type="match status" value="1"/>
</dbReference>
<dbReference type="InterPro" id="IPR043128">
    <property type="entry name" value="Rev_trsase/Diguanyl_cyclase"/>
</dbReference>
<dbReference type="InterPro" id="IPR000477">
    <property type="entry name" value="RT_dom"/>
</dbReference>
<sequence length="444" mass="51751">MKKKHFASTQRTTQEKKYRVYYSVYGHLLSKERLYKGFKKVWKAKGAAGIDKQSLSDFASKLSDELDQLLLELKTKQYKPHPVRRVEIPKAEGGVRLLGIPTVRDRVVQQTLTDLLTPIFEEQFHPSSFGYRPKRSCHDAINKATMFMRRYSLNHVVDMDLSKCFDRLDHGLILKSLRKRITDGSVLKLIEQFLKSGVMVGTDWQETEQGSPQGGVISPLIANVYLDEFDQQMRQRGHRIVRYADDILILCRSRVGAENARAQATIILEKQLKLKVNEEKTHLTHSREGVKFLGVEIGNRYTRIQTKKLDLFKQRLKQLTKRNGGKPLSEVIKQLNPLLRGFSQYFRIANASGEFKRIAQWLRRRLRSIQLKLWKKPKRLHRRLKQLSYKPPFKYISMTSWRNAASPLASHAMPNKWFDELGLVNLEEVKTGYVFSVYTEWKFA</sequence>
<dbReference type="EC" id="2.7.7.49" evidence="3"/>
<proteinExistence type="inferred from homology"/>
<evidence type="ECO:0000259" key="2">
    <source>
        <dbReference type="PROSITE" id="PS50878"/>
    </source>
</evidence>
<dbReference type="Pfam" id="PF00078">
    <property type="entry name" value="RVT_1"/>
    <property type="match status" value="1"/>
</dbReference>
<reference evidence="3 4" key="1">
    <citation type="submission" date="2020-09" db="EMBL/GenBank/DDBJ databases">
        <title>Complete genome sequence of an Arctic sea ice bacterium Marinomonas arctica BSI20414.</title>
        <authorList>
            <person name="Liao L."/>
            <person name="Chen B."/>
        </authorList>
    </citation>
    <scope>NUCLEOTIDE SEQUENCE [LARGE SCALE GENOMIC DNA]</scope>
    <source>
        <strain evidence="3 4">BSI20414</strain>
    </source>
</reference>
<dbReference type="InterPro" id="IPR030931">
    <property type="entry name" value="Group_II_RT_mat"/>
</dbReference>
<dbReference type="EMBL" id="CP061081">
    <property type="protein sequence ID" value="QNT05345.1"/>
    <property type="molecule type" value="Genomic_DNA"/>
</dbReference>
<feature type="domain" description="Reverse transcriptase" evidence="2">
    <location>
        <begin position="69"/>
        <end position="297"/>
    </location>
</feature>
<keyword evidence="3" id="KW-0808">Transferase</keyword>
<dbReference type="GO" id="GO:0003964">
    <property type="term" value="F:RNA-directed DNA polymerase activity"/>
    <property type="evidence" value="ECO:0007669"/>
    <property type="project" value="UniProtKB-KW"/>
</dbReference>
<name>A0A7H1J4C9_9GAMM</name>
<keyword evidence="4" id="KW-1185">Reference proteome</keyword>
<dbReference type="Gene3D" id="3.30.70.270">
    <property type="match status" value="1"/>
</dbReference>
<gene>
    <name evidence="3" type="primary">ltrA</name>
    <name evidence="3" type="ORF">IBG28_16920</name>
</gene>
<dbReference type="PROSITE" id="PS50878">
    <property type="entry name" value="RT_POL"/>
    <property type="match status" value="1"/>
</dbReference>
<dbReference type="InterPro" id="IPR043502">
    <property type="entry name" value="DNA/RNA_pol_sf"/>
</dbReference>
<dbReference type="InterPro" id="IPR013597">
    <property type="entry name" value="Mat_intron_G2"/>
</dbReference>
<keyword evidence="3" id="KW-0695">RNA-directed DNA polymerase</keyword>
<organism evidence="3 4">
    <name type="scientific">Marinomonas arctica</name>
    <dbReference type="NCBI Taxonomy" id="383750"/>
    <lineage>
        <taxon>Bacteria</taxon>
        <taxon>Pseudomonadati</taxon>
        <taxon>Pseudomonadota</taxon>
        <taxon>Gammaproteobacteria</taxon>
        <taxon>Oceanospirillales</taxon>
        <taxon>Oceanospirillaceae</taxon>
        <taxon>Marinomonas</taxon>
    </lineage>
</organism>
<dbReference type="SUPFAM" id="SSF56672">
    <property type="entry name" value="DNA/RNA polymerases"/>
    <property type="match status" value="1"/>
</dbReference>